<dbReference type="InterPro" id="IPR000504">
    <property type="entry name" value="RRM_dom"/>
</dbReference>
<name>A0A484K9E4_9ASTE</name>
<reference evidence="5 6" key="1">
    <citation type="submission" date="2018-04" db="EMBL/GenBank/DDBJ databases">
        <authorList>
            <person name="Vogel A."/>
        </authorList>
    </citation>
    <scope>NUCLEOTIDE SEQUENCE [LARGE SCALE GENOMIC DNA]</scope>
</reference>
<dbReference type="EMBL" id="OOIL02000115">
    <property type="protein sequence ID" value="VFQ60444.1"/>
    <property type="molecule type" value="Genomic_DNA"/>
</dbReference>
<evidence type="ECO:0000256" key="1">
    <source>
        <dbReference type="ARBA" id="ARBA00022884"/>
    </source>
</evidence>
<dbReference type="PANTHER" id="PTHR48027">
    <property type="entry name" value="HETEROGENEOUS NUCLEAR RIBONUCLEOPROTEIN 87F-RELATED"/>
    <property type="match status" value="1"/>
</dbReference>
<dbReference type="GO" id="GO:0003723">
    <property type="term" value="F:RNA binding"/>
    <property type="evidence" value="ECO:0007669"/>
    <property type="project" value="UniProtKB-UniRule"/>
</dbReference>
<feature type="region of interest" description="Disordered" evidence="3">
    <location>
        <begin position="170"/>
        <end position="227"/>
    </location>
</feature>
<dbReference type="CDD" id="cd21608">
    <property type="entry name" value="RRM2_NsCP33_like"/>
    <property type="match status" value="1"/>
</dbReference>
<feature type="compositionally biased region" description="Gly residues" evidence="3">
    <location>
        <begin position="123"/>
        <end position="132"/>
    </location>
</feature>
<proteinExistence type="predicted"/>
<gene>
    <name evidence="5" type="ORF">CCAM_LOCUS2220</name>
</gene>
<keyword evidence="6" id="KW-1185">Reference proteome</keyword>
<dbReference type="SMART" id="SM00360">
    <property type="entry name" value="RRM"/>
    <property type="match status" value="1"/>
</dbReference>
<dbReference type="AlphaFoldDB" id="A0A484K9E4"/>
<feature type="compositionally biased region" description="Low complexity" evidence="3">
    <location>
        <begin position="203"/>
        <end position="214"/>
    </location>
</feature>
<protein>
    <recommendedName>
        <fullName evidence="4">RRM domain-containing protein</fullName>
    </recommendedName>
</protein>
<evidence type="ECO:0000313" key="5">
    <source>
        <dbReference type="EMBL" id="VFQ60444.1"/>
    </source>
</evidence>
<dbReference type="InterPro" id="IPR048289">
    <property type="entry name" value="RRM2_NsCP33-like"/>
</dbReference>
<dbReference type="InterPro" id="IPR035979">
    <property type="entry name" value="RBD_domain_sf"/>
</dbReference>
<feature type="compositionally biased region" description="Low complexity" evidence="3">
    <location>
        <begin position="174"/>
        <end position="196"/>
    </location>
</feature>
<sequence length="227" mass="23078">MAFFSKAGNILRQTISKTHISHEIPASTPAAFQFLRFMSSKVFVGGLPWSIDDSSLVDTFSKYGEVVEARVITDRDTGRSRGFGFVTYRTAEDASSAIQALDGKTLENRQIKVNLANDRPRTSGGGSYGGGGGGYGGGGYGGGGYSGGGGYGSGDYSGGGGGYGGNSGYGGSNDGNFGNESSGGNYSGSVGYGNDNFTGGGASSDSQGFSSGQFGEDDQNDDFAKRA</sequence>
<feature type="region of interest" description="Disordered" evidence="3">
    <location>
        <begin position="113"/>
        <end position="132"/>
    </location>
</feature>
<dbReference type="PROSITE" id="PS50102">
    <property type="entry name" value="RRM"/>
    <property type="match status" value="1"/>
</dbReference>
<evidence type="ECO:0000313" key="6">
    <source>
        <dbReference type="Proteomes" id="UP000595140"/>
    </source>
</evidence>
<accession>A0A484K9E4</accession>
<organism evidence="5 6">
    <name type="scientific">Cuscuta campestris</name>
    <dbReference type="NCBI Taxonomy" id="132261"/>
    <lineage>
        <taxon>Eukaryota</taxon>
        <taxon>Viridiplantae</taxon>
        <taxon>Streptophyta</taxon>
        <taxon>Embryophyta</taxon>
        <taxon>Tracheophyta</taxon>
        <taxon>Spermatophyta</taxon>
        <taxon>Magnoliopsida</taxon>
        <taxon>eudicotyledons</taxon>
        <taxon>Gunneridae</taxon>
        <taxon>Pentapetalae</taxon>
        <taxon>asterids</taxon>
        <taxon>lamiids</taxon>
        <taxon>Solanales</taxon>
        <taxon>Convolvulaceae</taxon>
        <taxon>Cuscuteae</taxon>
        <taxon>Cuscuta</taxon>
        <taxon>Cuscuta subgen. Grammica</taxon>
        <taxon>Cuscuta sect. Cleistogrammica</taxon>
    </lineage>
</organism>
<evidence type="ECO:0000259" key="4">
    <source>
        <dbReference type="PROSITE" id="PS50102"/>
    </source>
</evidence>
<evidence type="ECO:0000256" key="2">
    <source>
        <dbReference type="PROSITE-ProRule" id="PRU00176"/>
    </source>
</evidence>
<dbReference type="Proteomes" id="UP000595140">
    <property type="component" value="Unassembled WGS sequence"/>
</dbReference>
<dbReference type="SUPFAM" id="SSF54928">
    <property type="entry name" value="RNA-binding domain, RBD"/>
    <property type="match status" value="1"/>
</dbReference>
<dbReference type="OrthoDB" id="439808at2759"/>
<keyword evidence="1 2" id="KW-0694">RNA-binding</keyword>
<dbReference type="Gene3D" id="3.30.70.330">
    <property type="match status" value="1"/>
</dbReference>
<dbReference type="InterPro" id="IPR052462">
    <property type="entry name" value="SLIRP/GR-RBP-like"/>
</dbReference>
<feature type="domain" description="RRM" evidence="4">
    <location>
        <begin position="40"/>
        <end position="118"/>
    </location>
</feature>
<dbReference type="InterPro" id="IPR012677">
    <property type="entry name" value="Nucleotide-bd_a/b_plait_sf"/>
</dbReference>
<dbReference type="Pfam" id="PF00076">
    <property type="entry name" value="RRM_1"/>
    <property type="match status" value="1"/>
</dbReference>
<evidence type="ECO:0000256" key="3">
    <source>
        <dbReference type="SAM" id="MobiDB-lite"/>
    </source>
</evidence>